<feature type="transmembrane region" description="Helical" evidence="9">
    <location>
        <begin position="203"/>
        <end position="223"/>
    </location>
</feature>
<feature type="transmembrane region" description="Helical" evidence="9">
    <location>
        <begin position="12"/>
        <end position="33"/>
    </location>
</feature>
<proteinExistence type="inferred from homology"/>
<evidence type="ECO:0000313" key="12">
    <source>
        <dbReference type="Proteomes" id="UP000188318"/>
    </source>
</evidence>
<evidence type="ECO:0000259" key="10">
    <source>
        <dbReference type="Pfam" id="PF03151"/>
    </source>
</evidence>
<dbReference type="Pfam" id="PF03151">
    <property type="entry name" value="TPT"/>
    <property type="match status" value="1"/>
</dbReference>
<dbReference type="PANTHER" id="PTHR11132">
    <property type="entry name" value="SOLUTE CARRIER FAMILY 35"/>
    <property type="match status" value="1"/>
</dbReference>
<evidence type="ECO:0000256" key="7">
    <source>
        <dbReference type="ARBA" id="ARBA00022989"/>
    </source>
</evidence>
<feature type="transmembrane region" description="Helical" evidence="9">
    <location>
        <begin position="243"/>
        <end position="262"/>
    </location>
</feature>
<evidence type="ECO:0000256" key="3">
    <source>
        <dbReference type="ARBA" id="ARBA00010425"/>
    </source>
</evidence>
<accession>A0A1R3RIB9</accession>
<dbReference type="InterPro" id="IPR050186">
    <property type="entry name" value="TPT_transporter"/>
</dbReference>
<comment type="subcellular location">
    <subcellularLocation>
        <location evidence="2">Endoplasmic reticulum membrane</location>
        <topology evidence="2">Multi-pass membrane protein</topology>
    </subcellularLocation>
</comment>
<dbReference type="VEuPathDB" id="FungiDB:ASPCADRAFT_149495"/>
<comment type="subunit">
    <text evidence="4">Homooligomer.</text>
</comment>
<dbReference type="Proteomes" id="UP000188318">
    <property type="component" value="Unassembled WGS sequence"/>
</dbReference>
<keyword evidence="6" id="KW-0256">Endoplasmic reticulum</keyword>
<gene>
    <name evidence="11" type="ORF">ASPCADRAFT_149495</name>
</gene>
<dbReference type="InterPro" id="IPR004853">
    <property type="entry name" value="Sugar_P_trans_dom"/>
</dbReference>
<keyword evidence="5 9" id="KW-0812">Transmembrane</keyword>
<comment type="function">
    <text evidence="1">Involved in the import of GDP-mannose from the cytoplasm into the Golgi lumen.</text>
</comment>
<feature type="transmembrane region" description="Helical" evidence="9">
    <location>
        <begin position="162"/>
        <end position="182"/>
    </location>
</feature>
<comment type="similarity">
    <text evidence="3">Belongs to the TPT transporter family. SLC35D subfamily.</text>
</comment>
<dbReference type="OrthoDB" id="6418713at2759"/>
<keyword evidence="7 9" id="KW-1133">Transmembrane helix</keyword>
<feature type="transmembrane region" description="Helical" evidence="9">
    <location>
        <begin position="84"/>
        <end position="107"/>
    </location>
</feature>
<feature type="transmembrane region" description="Helical" evidence="9">
    <location>
        <begin position="113"/>
        <end position="132"/>
    </location>
</feature>
<dbReference type="OMA" id="VVMIQVM"/>
<evidence type="ECO:0000256" key="9">
    <source>
        <dbReference type="SAM" id="Phobius"/>
    </source>
</evidence>
<feature type="domain" description="Sugar phosphate transporter" evidence="10">
    <location>
        <begin position="20"/>
        <end position="311"/>
    </location>
</feature>
<feature type="transmembrane region" description="Helical" evidence="9">
    <location>
        <begin position="269"/>
        <end position="288"/>
    </location>
</feature>
<evidence type="ECO:0000256" key="8">
    <source>
        <dbReference type="ARBA" id="ARBA00023136"/>
    </source>
</evidence>
<evidence type="ECO:0000256" key="6">
    <source>
        <dbReference type="ARBA" id="ARBA00022824"/>
    </source>
</evidence>
<keyword evidence="8 9" id="KW-0472">Membrane</keyword>
<evidence type="ECO:0000256" key="4">
    <source>
        <dbReference type="ARBA" id="ARBA00011182"/>
    </source>
</evidence>
<protein>
    <recommendedName>
        <fullName evidence="10">Sugar phosphate transporter domain-containing protein</fullName>
    </recommendedName>
</protein>
<name>A0A1R3RIB9_ASPC5</name>
<feature type="transmembrane region" description="Helical" evidence="9">
    <location>
        <begin position="45"/>
        <end position="64"/>
    </location>
</feature>
<dbReference type="GO" id="GO:0005789">
    <property type="term" value="C:endoplasmic reticulum membrane"/>
    <property type="evidence" value="ECO:0007669"/>
    <property type="project" value="UniProtKB-SubCell"/>
</dbReference>
<evidence type="ECO:0000313" key="11">
    <source>
        <dbReference type="EMBL" id="OOF94213.1"/>
    </source>
</evidence>
<evidence type="ECO:0000256" key="1">
    <source>
        <dbReference type="ARBA" id="ARBA00003420"/>
    </source>
</evidence>
<reference evidence="12" key="1">
    <citation type="journal article" date="2017" name="Genome Biol.">
        <title>Comparative genomics reveals high biological diversity and specific adaptations in the industrially and medically important fungal genus Aspergillus.</title>
        <authorList>
            <person name="de Vries R.P."/>
            <person name="Riley R."/>
            <person name="Wiebenga A."/>
            <person name="Aguilar-Osorio G."/>
            <person name="Amillis S."/>
            <person name="Uchima C.A."/>
            <person name="Anderluh G."/>
            <person name="Asadollahi M."/>
            <person name="Askin M."/>
            <person name="Barry K."/>
            <person name="Battaglia E."/>
            <person name="Bayram O."/>
            <person name="Benocci T."/>
            <person name="Braus-Stromeyer S.A."/>
            <person name="Caldana C."/>
            <person name="Canovas D."/>
            <person name="Cerqueira G.C."/>
            <person name="Chen F."/>
            <person name="Chen W."/>
            <person name="Choi C."/>
            <person name="Clum A."/>
            <person name="Dos Santos R.A."/>
            <person name="Damasio A.R."/>
            <person name="Diallinas G."/>
            <person name="Emri T."/>
            <person name="Fekete E."/>
            <person name="Flipphi M."/>
            <person name="Freyberg S."/>
            <person name="Gallo A."/>
            <person name="Gournas C."/>
            <person name="Habgood R."/>
            <person name="Hainaut M."/>
            <person name="Harispe M.L."/>
            <person name="Henrissat B."/>
            <person name="Hilden K.S."/>
            <person name="Hope R."/>
            <person name="Hossain A."/>
            <person name="Karabika E."/>
            <person name="Karaffa L."/>
            <person name="Karanyi Z."/>
            <person name="Krasevec N."/>
            <person name="Kuo A."/>
            <person name="Kusch H."/>
            <person name="LaButti K."/>
            <person name="Lagendijk E.L."/>
            <person name="Lapidus A."/>
            <person name="Levasseur A."/>
            <person name="Lindquist E."/>
            <person name="Lipzen A."/>
            <person name="Logrieco A.F."/>
            <person name="MacCabe A."/>
            <person name="Maekelae M.R."/>
            <person name="Malavazi I."/>
            <person name="Melin P."/>
            <person name="Meyer V."/>
            <person name="Mielnichuk N."/>
            <person name="Miskei M."/>
            <person name="Molnar A.P."/>
            <person name="Mule G."/>
            <person name="Ngan C.Y."/>
            <person name="Orejas M."/>
            <person name="Orosz E."/>
            <person name="Ouedraogo J.P."/>
            <person name="Overkamp K.M."/>
            <person name="Park H.-S."/>
            <person name="Perrone G."/>
            <person name="Piumi F."/>
            <person name="Punt P.J."/>
            <person name="Ram A.F."/>
            <person name="Ramon A."/>
            <person name="Rauscher S."/>
            <person name="Record E."/>
            <person name="Riano-Pachon D.M."/>
            <person name="Robert V."/>
            <person name="Roehrig J."/>
            <person name="Ruller R."/>
            <person name="Salamov A."/>
            <person name="Salih N.S."/>
            <person name="Samson R.A."/>
            <person name="Sandor E."/>
            <person name="Sanguinetti M."/>
            <person name="Schuetze T."/>
            <person name="Sepcic K."/>
            <person name="Shelest E."/>
            <person name="Sherlock G."/>
            <person name="Sophianopoulou V."/>
            <person name="Squina F.M."/>
            <person name="Sun H."/>
            <person name="Susca A."/>
            <person name="Todd R.B."/>
            <person name="Tsang A."/>
            <person name="Unkles S.E."/>
            <person name="van de Wiele N."/>
            <person name="van Rossen-Uffink D."/>
            <person name="Oliveira J.V."/>
            <person name="Vesth T.C."/>
            <person name="Visser J."/>
            <person name="Yu J.-H."/>
            <person name="Zhou M."/>
            <person name="Andersen M.R."/>
            <person name="Archer D.B."/>
            <person name="Baker S.E."/>
            <person name="Benoit I."/>
            <person name="Brakhage A.A."/>
            <person name="Braus G.H."/>
            <person name="Fischer R."/>
            <person name="Frisvad J.C."/>
            <person name="Goldman G.H."/>
            <person name="Houbraken J."/>
            <person name="Oakley B."/>
            <person name="Pocsi I."/>
            <person name="Scazzocchio C."/>
            <person name="Seiboth B."/>
            <person name="vanKuyk P.A."/>
            <person name="Wortman J."/>
            <person name="Dyer P.S."/>
            <person name="Grigoriev I.V."/>
        </authorList>
    </citation>
    <scope>NUCLEOTIDE SEQUENCE [LARGE SCALE GENOMIC DNA]</scope>
    <source>
        <strain evidence="12">ITEM 5010</strain>
    </source>
</reference>
<feature type="transmembrane region" description="Helical" evidence="9">
    <location>
        <begin position="139"/>
        <end position="156"/>
    </location>
</feature>
<dbReference type="EMBL" id="KV907502">
    <property type="protein sequence ID" value="OOF94213.1"/>
    <property type="molecule type" value="Genomic_DNA"/>
</dbReference>
<keyword evidence="12" id="KW-1185">Reference proteome</keyword>
<organism evidence="11 12">
    <name type="scientific">Aspergillus carbonarius (strain ITEM 5010)</name>
    <dbReference type="NCBI Taxonomy" id="602072"/>
    <lineage>
        <taxon>Eukaryota</taxon>
        <taxon>Fungi</taxon>
        <taxon>Dikarya</taxon>
        <taxon>Ascomycota</taxon>
        <taxon>Pezizomycotina</taxon>
        <taxon>Eurotiomycetes</taxon>
        <taxon>Eurotiomycetidae</taxon>
        <taxon>Eurotiales</taxon>
        <taxon>Aspergillaceae</taxon>
        <taxon>Aspergillus</taxon>
        <taxon>Aspergillus subgen. Circumdati</taxon>
    </lineage>
</organism>
<sequence>MTILDLPPKEASIWPVTLGVLSWVFWSNLTILFNKWVIESTEFRYPIILTTWHLIFATLATQVLARTTTLLDGRKKIRMDGRTYLRMIVPIGILYSGSLVCSNIVYLYLNVSFIQMLKACGPIITLLTSWTWHVTRPSLSSFLNILLIAFSVGLAVAGEVQFSWTGVLFQLASLIFDANRLVMIQILVSADDGAAPKMKMDPLVTLYYSAPVCAVTNFLIAFYTELRAFGGWGVVRETGLGVLLANAAVGFMLNVSIFVLIGKTSGLTMTLVSVPKNILLIVCSVVIWGTEISVLQMVGYGIALVGLFYYSLGWEVIRGKWDAGYVRLVGGSEKSGEKGVEGMEDHQDV</sequence>
<evidence type="ECO:0000256" key="5">
    <source>
        <dbReference type="ARBA" id="ARBA00022692"/>
    </source>
</evidence>
<dbReference type="AlphaFoldDB" id="A0A1R3RIB9"/>
<evidence type="ECO:0000256" key="2">
    <source>
        <dbReference type="ARBA" id="ARBA00004477"/>
    </source>
</evidence>
<feature type="transmembrane region" description="Helical" evidence="9">
    <location>
        <begin position="294"/>
        <end position="312"/>
    </location>
</feature>